<feature type="compositionally biased region" description="Basic residues" evidence="1">
    <location>
        <begin position="87"/>
        <end position="97"/>
    </location>
</feature>
<feature type="compositionally biased region" description="Low complexity" evidence="1">
    <location>
        <begin position="10"/>
        <end position="27"/>
    </location>
</feature>
<sequence length="179" mass="20350">MGWSEEIFRSDTPGSTSQGSQTSWSQSELTAGLMSPLHQTLLGQRVIGAGPMSLPLEPQWPKWSARRSKQFAHWFEQSAHRFEQSAHRSKQSAHRSKQFACQFEQSAHRSEQSAHRFEQSACRFEKSARWVEQSAHRSEWSAHRTKQSAYRPSRLLGLLSEQGALLTKQEQSVPTRSAG</sequence>
<evidence type="ECO:0000256" key="1">
    <source>
        <dbReference type="SAM" id="MobiDB-lite"/>
    </source>
</evidence>
<evidence type="ECO:0000313" key="3">
    <source>
        <dbReference type="Proteomes" id="UP000235392"/>
    </source>
</evidence>
<dbReference type="Proteomes" id="UP000235392">
    <property type="component" value="Unassembled WGS sequence"/>
</dbReference>
<gene>
    <name evidence="2" type="ORF">PCASD_21585</name>
</gene>
<dbReference type="AlphaFoldDB" id="A0A2N5UH61"/>
<protein>
    <submittedName>
        <fullName evidence="2">Uncharacterized protein</fullName>
    </submittedName>
</protein>
<reference evidence="2 3" key="1">
    <citation type="submission" date="2017-11" db="EMBL/GenBank/DDBJ databases">
        <title>De novo assembly and phasing of dikaryotic genomes from two isolates of Puccinia coronata f. sp. avenae, the causal agent of oat crown rust.</title>
        <authorList>
            <person name="Miller M.E."/>
            <person name="Zhang Y."/>
            <person name="Omidvar V."/>
            <person name="Sperschneider J."/>
            <person name="Schwessinger B."/>
            <person name="Raley C."/>
            <person name="Palmer J.M."/>
            <person name="Garnica D."/>
            <person name="Upadhyaya N."/>
            <person name="Rathjen J."/>
            <person name="Taylor J.M."/>
            <person name="Park R.F."/>
            <person name="Dodds P.N."/>
            <person name="Hirsch C.D."/>
            <person name="Kianian S.F."/>
            <person name="Figueroa M."/>
        </authorList>
    </citation>
    <scope>NUCLEOTIDE SEQUENCE [LARGE SCALE GENOMIC DNA]</scope>
    <source>
        <strain evidence="2">12SD80</strain>
    </source>
</reference>
<proteinExistence type="predicted"/>
<comment type="caution">
    <text evidence="2">The sequence shown here is derived from an EMBL/GenBank/DDBJ whole genome shotgun (WGS) entry which is preliminary data.</text>
</comment>
<feature type="region of interest" description="Disordered" evidence="1">
    <location>
        <begin position="1"/>
        <end position="29"/>
    </location>
</feature>
<name>A0A2N5UH61_9BASI</name>
<organism evidence="2 3">
    <name type="scientific">Puccinia coronata f. sp. avenae</name>
    <dbReference type="NCBI Taxonomy" id="200324"/>
    <lineage>
        <taxon>Eukaryota</taxon>
        <taxon>Fungi</taxon>
        <taxon>Dikarya</taxon>
        <taxon>Basidiomycota</taxon>
        <taxon>Pucciniomycotina</taxon>
        <taxon>Pucciniomycetes</taxon>
        <taxon>Pucciniales</taxon>
        <taxon>Pucciniaceae</taxon>
        <taxon>Puccinia</taxon>
    </lineage>
</organism>
<accession>A0A2N5UH61</accession>
<feature type="region of interest" description="Disordered" evidence="1">
    <location>
        <begin position="82"/>
        <end position="105"/>
    </location>
</feature>
<evidence type="ECO:0000313" key="2">
    <source>
        <dbReference type="EMBL" id="PLW37085.1"/>
    </source>
</evidence>
<dbReference type="EMBL" id="PGCI01000149">
    <property type="protein sequence ID" value="PLW37085.1"/>
    <property type="molecule type" value="Genomic_DNA"/>
</dbReference>